<protein>
    <submittedName>
        <fullName evidence="1">EcsC family protein</fullName>
    </submittedName>
</protein>
<organism evidence="1 2">
    <name type="scientific">Shewanella gaetbuli</name>
    <dbReference type="NCBI Taxonomy" id="220752"/>
    <lineage>
        <taxon>Bacteria</taxon>
        <taxon>Pseudomonadati</taxon>
        <taxon>Pseudomonadota</taxon>
        <taxon>Gammaproteobacteria</taxon>
        <taxon>Alteromonadales</taxon>
        <taxon>Shewanellaceae</taxon>
        <taxon>Shewanella</taxon>
    </lineage>
</organism>
<dbReference type="RefSeq" id="WP_248996360.1">
    <property type="nucleotide sequence ID" value="NZ_JAKIKP010000011.1"/>
</dbReference>
<dbReference type="Pfam" id="PF12787">
    <property type="entry name" value="EcsC"/>
    <property type="match status" value="1"/>
</dbReference>
<gene>
    <name evidence="1" type="ORF">L2672_13470</name>
</gene>
<comment type="caution">
    <text evidence="1">The sequence shown here is derived from an EMBL/GenBank/DDBJ whole genome shotgun (WGS) entry which is preliminary data.</text>
</comment>
<dbReference type="AlphaFoldDB" id="A0A9X2CL17"/>
<proteinExistence type="predicted"/>
<dbReference type="PANTHER" id="PTHR41260">
    <property type="entry name" value="PROTEIN ECSC"/>
    <property type="match status" value="1"/>
</dbReference>
<name>A0A9X2CL17_9GAMM</name>
<reference evidence="1" key="1">
    <citation type="submission" date="2022-01" db="EMBL/GenBank/DDBJ databases">
        <title>Whole genome-based taxonomy of the Shewanellaceae.</title>
        <authorList>
            <person name="Martin-Rodriguez A.J."/>
        </authorList>
    </citation>
    <scope>NUCLEOTIDE SEQUENCE</scope>
    <source>
        <strain evidence="1">DSM 16422</strain>
    </source>
</reference>
<dbReference type="Proteomes" id="UP001139333">
    <property type="component" value="Unassembled WGS sequence"/>
</dbReference>
<evidence type="ECO:0000313" key="1">
    <source>
        <dbReference type="EMBL" id="MCL1143686.1"/>
    </source>
</evidence>
<accession>A0A9X2CL17</accession>
<dbReference type="PANTHER" id="PTHR41260:SF1">
    <property type="entry name" value="PROTEIN ECSC"/>
    <property type="match status" value="1"/>
</dbReference>
<evidence type="ECO:0000313" key="2">
    <source>
        <dbReference type="Proteomes" id="UP001139333"/>
    </source>
</evidence>
<keyword evidence="2" id="KW-1185">Reference proteome</keyword>
<dbReference type="InterPro" id="IPR024787">
    <property type="entry name" value="EcsC"/>
</dbReference>
<dbReference type="EMBL" id="JAKIKP010000011">
    <property type="protein sequence ID" value="MCL1143686.1"/>
    <property type="molecule type" value="Genomic_DNA"/>
</dbReference>
<sequence>MLSEEDFNALVQAKLQLENPGLAAKLTDYLGAPIEKGFALLPKSINTTVSQVTQAALMKACQVALFTLKDKPGTESSNKLHKLGAALSGSVGGFWGLSAIAVELPVSTTIMLRSIADIARSEGEIITQTDAQLACLSVFALGGNSDKDDSAEQGYFAVRTVLANTIAEAAEYVASKGISKEAAPVLVKLVAIIAERFGVQVTQKVAAQAIPALGAAGGAIINTLFINHFQEMARGHFVIRRLERCYGSELIRQQYELIEAQ</sequence>